<feature type="compositionally biased region" description="Low complexity" evidence="1">
    <location>
        <begin position="86"/>
        <end position="99"/>
    </location>
</feature>
<dbReference type="RefSeq" id="XP_035698664.1">
    <property type="nucleotide sequence ID" value="XM_035842771.1"/>
</dbReference>
<evidence type="ECO:0000256" key="1">
    <source>
        <dbReference type="SAM" id="MobiDB-lite"/>
    </source>
</evidence>
<dbReference type="OrthoDB" id="10021026at2759"/>
<reference evidence="3" key="2">
    <citation type="submission" date="2025-08" db="UniProtKB">
        <authorList>
            <consortium name="RefSeq"/>
        </authorList>
    </citation>
    <scope>IDENTIFICATION</scope>
    <source>
        <strain evidence="3">S238N-H82</strain>
        <tissue evidence="3">Testes</tissue>
    </source>
</reference>
<dbReference type="Proteomes" id="UP000001554">
    <property type="component" value="Chromosome 15"/>
</dbReference>
<feature type="region of interest" description="Disordered" evidence="1">
    <location>
        <begin position="1"/>
        <end position="112"/>
    </location>
</feature>
<name>A0A9J7MDJ6_BRAFL</name>
<reference evidence="2" key="1">
    <citation type="journal article" date="2020" name="Nat. Ecol. Evol.">
        <title>Deeply conserved synteny resolves early events in vertebrate evolution.</title>
        <authorList>
            <person name="Simakov O."/>
            <person name="Marletaz F."/>
            <person name="Yue J.X."/>
            <person name="O'Connell B."/>
            <person name="Jenkins J."/>
            <person name="Brandt A."/>
            <person name="Calef R."/>
            <person name="Tung C.H."/>
            <person name="Huang T.K."/>
            <person name="Schmutz J."/>
            <person name="Satoh N."/>
            <person name="Yu J.K."/>
            <person name="Putnam N.H."/>
            <person name="Green R.E."/>
            <person name="Rokhsar D.S."/>
        </authorList>
    </citation>
    <scope>NUCLEOTIDE SEQUENCE [LARGE SCALE GENOMIC DNA]</scope>
    <source>
        <strain evidence="2">S238N-H82</strain>
    </source>
</reference>
<evidence type="ECO:0000313" key="3">
    <source>
        <dbReference type="RefSeq" id="XP_035698664.1"/>
    </source>
</evidence>
<evidence type="ECO:0000313" key="2">
    <source>
        <dbReference type="Proteomes" id="UP000001554"/>
    </source>
</evidence>
<protein>
    <submittedName>
        <fullName evidence="3">Uncharacterized protein LOC118431530</fullName>
    </submittedName>
</protein>
<gene>
    <name evidence="3" type="primary">LOC118431530</name>
</gene>
<accession>A0A9J7MDJ6</accession>
<proteinExistence type="predicted"/>
<dbReference type="KEGG" id="bfo:118431530"/>
<organism evidence="2 3">
    <name type="scientific">Branchiostoma floridae</name>
    <name type="common">Florida lancelet</name>
    <name type="synonym">Amphioxus</name>
    <dbReference type="NCBI Taxonomy" id="7739"/>
    <lineage>
        <taxon>Eukaryota</taxon>
        <taxon>Metazoa</taxon>
        <taxon>Chordata</taxon>
        <taxon>Cephalochordata</taxon>
        <taxon>Leptocardii</taxon>
        <taxon>Amphioxiformes</taxon>
        <taxon>Branchiostomatidae</taxon>
        <taxon>Branchiostoma</taxon>
    </lineage>
</organism>
<sequence>MDKRRPPPKSLYKLDGESKRRPPPRYVPDQDADKRRPPPKSVFLRSGIYSARPLEDLVSGSSEDEMMDSRHPHWVYADQSRRRTSSSDGSPSSSSFYTSDDSEEDEFRPPPWVYADRTRRRMPPPWVLQQARLLEAEIEREEADRNKYTTDDADWGTLDEQEAVRPPAWVYAGWARMNKGGLDKTKTLEQYDGNKWRLVPDYYGREVRSAKGRIGTQ</sequence>
<dbReference type="AlphaFoldDB" id="A0A9J7MDJ6"/>
<dbReference type="GeneID" id="118431530"/>
<keyword evidence="2" id="KW-1185">Reference proteome</keyword>